<name>A0A8X6RJ40_TRICX</name>
<comment type="caution">
    <text evidence="1">The sequence shown here is derived from an EMBL/GenBank/DDBJ whole genome shotgun (WGS) entry which is preliminary data.</text>
</comment>
<protein>
    <submittedName>
        <fullName evidence="1">Uncharacterized protein</fullName>
    </submittedName>
</protein>
<keyword evidence="2" id="KW-1185">Reference proteome</keyword>
<evidence type="ECO:0000313" key="1">
    <source>
        <dbReference type="EMBL" id="GFX95095.1"/>
    </source>
</evidence>
<accession>A0A8X6RJ40</accession>
<reference evidence="1" key="1">
    <citation type="submission" date="2020-08" db="EMBL/GenBank/DDBJ databases">
        <title>Multicomponent nature underlies the extraordinary mechanical properties of spider dragline silk.</title>
        <authorList>
            <person name="Kono N."/>
            <person name="Nakamura H."/>
            <person name="Mori M."/>
            <person name="Yoshida Y."/>
            <person name="Ohtoshi R."/>
            <person name="Malay A.D."/>
            <person name="Moran D.A.P."/>
            <person name="Tomita M."/>
            <person name="Numata K."/>
            <person name="Arakawa K."/>
        </authorList>
    </citation>
    <scope>NUCLEOTIDE SEQUENCE</scope>
</reference>
<dbReference type="Proteomes" id="UP000887159">
    <property type="component" value="Unassembled WGS sequence"/>
</dbReference>
<evidence type="ECO:0000313" key="2">
    <source>
        <dbReference type="Proteomes" id="UP000887159"/>
    </source>
</evidence>
<dbReference type="AlphaFoldDB" id="A0A8X6RJ40"/>
<gene>
    <name evidence="1" type="ORF">TNCV_3605541</name>
</gene>
<proteinExistence type="predicted"/>
<organism evidence="1 2">
    <name type="scientific">Trichonephila clavipes</name>
    <name type="common">Golden silk orbweaver</name>
    <name type="synonym">Nephila clavipes</name>
    <dbReference type="NCBI Taxonomy" id="2585209"/>
    <lineage>
        <taxon>Eukaryota</taxon>
        <taxon>Metazoa</taxon>
        <taxon>Ecdysozoa</taxon>
        <taxon>Arthropoda</taxon>
        <taxon>Chelicerata</taxon>
        <taxon>Arachnida</taxon>
        <taxon>Araneae</taxon>
        <taxon>Araneomorphae</taxon>
        <taxon>Entelegynae</taxon>
        <taxon>Araneoidea</taxon>
        <taxon>Nephilidae</taxon>
        <taxon>Trichonephila</taxon>
    </lineage>
</organism>
<sequence length="171" mass="20125">MKAIFELPSLNFLDTTSPSSHDIELVTGESFLLETHSFCRQQDASRRSKVLALEWMWKFKDWQWLKVMGLTLEVHFNKLRALIPTKLRKSASFRLPRPANVSLDKVDIHHQLHYFGRSLRLSSVKVRLNAKPIFHRKIPWKFPITRTSVNNRAFLKISKHSVDTFIFVLIR</sequence>
<dbReference type="EMBL" id="BMAU01021183">
    <property type="protein sequence ID" value="GFX95095.1"/>
    <property type="molecule type" value="Genomic_DNA"/>
</dbReference>